<reference evidence="5 6" key="1">
    <citation type="submission" date="2022-05" db="EMBL/GenBank/DDBJ databases">
        <authorList>
            <consortium name="Genoscope - CEA"/>
            <person name="William W."/>
        </authorList>
    </citation>
    <scope>NUCLEOTIDE SEQUENCE [LARGE SCALE GENOMIC DNA]</scope>
</reference>
<evidence type="ECO:0000256" key="2">
    <source>
        <dbReference type="ARBA" id="ARBA00022771"/>
    </source>
</evidence>
<dbReference type="InterPro" id="IPR011011">
    <property type="entry name" value="Znf_FYVE_PHD"/>
</dbReference>
<name>A0ABN8PF77_9CNID</name>
<feature type="domain" description="Zinc finger PHD-type" evidence="4">
    <location>
        <begin position="49"/>
        <end position="100"/>
    </location>
</feature>
<keyword evidence="3" id="KW-0862">Zinc</keyword>
<dbReference type="EMBL" id="CALNXI010000840">
    <property type="protein sequence ID" value="CAH3142607.1"/>
    <property type="molecule type" value="Genomic_DNA"/>
</dbReference>
<evidence type="ECO:0000256" key="3">
    <source>
        <dbReference type="ARBA" id="ARBA00022833"/>
    </source>
</evidence>
<protein>
    <recommendedName>
        <fullName evidence="4">Zinc finger PHD-type domain-containing protein</fullName>
    </recommendedName>
</protein>
<dbReference type="SUPFAM" id="SSF57903">
    <property type="entry name" value="FYVE/PHD zinc finger"/>
    <property type="match status" value="2"/>
</dbReference>
<organism evidence="5 6">
    <name type="scientific">Porites evermanni</name>
    <dbReference type="NCBI Taxonomy" id="104178"/>
    <lineage>
        <taxon>Eukaryota</taxon>
        <taxon>Metazoa</taxon>
        <taxon>Cnidaria</taxon>
        <taxon>Anthozoa</taxon>
        <taxon>Hexacorallia</taxon>
        <taxon>Scleractinia</taxon>
        <taxon>Fungiina</taxon>
        <taxon>Poritidae</taxon>
        <taxon>Porites</taxon>
    </lineage>
</organism>
<evidence type="ECO:0000259" key="4">
    <source>
        <dbReference type="SMART" id="SM00249"/>
    </source>
</evidence>
<proteinExistence type="predicted"/>
<keyword evidence="2" id="KW-0863">Zinc-finger</keyword>
<dbReference type="Gene3D" id="3.30.40.10">
    <property type="entry name" value="Zinc/RING finger domain, C3HC4 (zinc finger)"/>
    <property type="match status" value="1"/>
</dbReference>
<feature type="non-terminal residue" evidence="5">
    <location>
        <position position="157"/>
    </location>
</feature>
<dbReference type="SMART" id="SM00249">
    <property type="entry name" value="PHD"/>
    <property type="match status" value="1"/>
</dbReference>
<evidence type="ECO:0000313" key="6">
    <source>
        <dbReference type="Proteomes" id="UP001159427"/>
    </source>
</evidence>
<dbReference type="InterPro" id="IPR013083">
    <property type="entry name" value="Znf_RING/FYVE/PHD"/>
</dbReference>
<dbReference type="InterPro" id="IPR001965">
    <property type="entry name" value="Znf_PHD"/>
</dbReference>
<evidence type="ECO:0000256" key="1">
    <source>
        <dbReference type="ARBA" id="ARBA00022723"/>
    </source>
</evidence>
<gene>
    <name evidence="5" type="ORF">PEVE_00042573</name>
</gene>
<dbReference type="Proteomes" id="UP001159427">
    <property type="component" value="Unassembled WGS sequence"/>
</dbReference>
<sequence>MKFHLSCLRSSDQVPKIWYCPTCQFKRNAKTRNAVQKDVCSKALSLNSICICNSKPRPGDRLLECHSEDCLNGKFFHLHCLKYKRMPNNSKTTWVCNSCKGKPHKANDVNIATAQSGENDSSRNLIQAEYDIIESPTGWLDCSVLQEAHILLKQVNP</sequence>
<accession>A0ABN8PF77</accession>
<evidence type="ECO:0000313" key="5">
    <source>
        <dbReference type="EMBL" id="CAH3142607.1"/>
    </source>
</evidence>
<keyword evidence="1" id="KW-0479">Metal-binding</keyword>
<keyword evidence="6" id="KW-1185">Reference proteome</keyword>
<comment type="caution">
    <text evidence="5">The sequence shown here is derived from an EMBL/GenBank/DDBJ whole genome shotgun (WGS) entry which is preliminary data.</text>
</comment>